<dbReference type="SUPFAM" id="SSF47203">
    <property type="entry name" value="Acyl-CoA dehydrogenase C-terminal domain-like"/>
    <property type="match status" value="1"/>
</dbReference>
<accession>H8MZF2</accession>
<dbReference type="OrthoDB" id="2986495at2"/>
<dbReference type="HOGENOM" id="CLU_018204_3_2_7"/>
<proteinExistence type="inferred from homology"/>
<dbReference type="EMBL" id="CP003389">
    <property type="protein sequence ID" value="AFE08739.1"/>
    <property type="molecule type" value="Genomic_DNA"/>
</dbReference>
<dbReference type="InterPro" id="IPR009100">
    <property type="entry name" value="AcylCoA_DH/oxidase_NM_dom_sf"/>
</dbReference>
<dbReference type="FunCoup" id="H8MZF2">
    <property type="interactions" value="6"/>
</dbReference>
<dbReference type="SUPFAM" id="SSF56645">
    <property type="entry name" value="Acyl-CoA dehydrogenase NM domain-like"/>
    <property type="match status" value="1"/>
</dbReference>
<comment type="similarity">
    <text evidence="2 5">Belongs to the acyl-CoA dehydrogenase family.</text>
</comment>
<protein>
    <submittedName>
        <fullName evidence="8">Acyl-CoA dehydrogenase</fullName>
    </submittedName>
</protein>
<evidence type="ECO:0000256" key="1">
    <source>
        <dbReference type="ARBA" id="ARBA00001974"/>
    </source>
</evidence>
<keyword evidence="9" id="KW-1185">Reference proteome</keyword>
<evidence type="ECO:0000256" key="3">
    <source>
        <dbReference type="ARBA" id="ARBA00022630"/>
    </source>
</evidence>
<evidence type="ECO:0000256" key="2">
    <source>
        <dbReference type="ARBA" id="ARBA00009347"/>
    </source>
</evidence>
<dbReference type="InterPro" id="IPR009075">
    <property type="entry name" value="AcylCo_DH/oxidase_C"/>
</dbReference>
<dbReference type="PANTHER" id="PTHR43884:SF12">
    <property type="entry name" value="ISOVALERYL-COA DEHYDROGENASE, MITOCHONDRIAL-RELATED"/>
    <property type="match status" value="1"/>
</dbReference>
<dbReference type="InterPro" id="IPR006091">
    <property type="entry name" value="Acyl-CoA_Oxase/DH_mid-dom"/>
</dbReference>
<dbReference type="Gene3D" id="1.10.540.10">
    <property type="entry name" value="Acyl-CoA dehydrogenase/oxidase, N-terminal domain"/>
    <property type="match status" value="1"/>
</dbReference>
<organism evidence="8 9">
    <name type="scientific">Corallococcus coralloides (strain ATCC 25202 / DSM 2259 / NBRC 100086 / M2)</name>
    <name type="common">Myxococcus coralloides</name>
    <dbReference type="NCBI Taxonomy" id="1144275"/>
    <lineage>
        <taxon>Bacteria</taxon>
        <taxon>Pseudomonadati</taxon>
        <taxon>Myxococcota</taxon>
        <taxon>Myxococcia</taxon>
        <taxon>Myxococcales</taxon>
        <taxon>Cystobacterineae</taxon>
        <taxon>Myxococcaceae</taxon>
        <taxon>Corallococcus</taxon>
    </lineage>
</organism>
<feature type="domain" description="Acyl-CoA dehydrogenase/oxidase C-terminal" evidence="6">
    <location>
        <begin position="220"/>
        <end position="352"/>
    </location>
</feature>
<dbReference type="GO" id="GO:0050660">
    <property type="term" value="F:flavin adenine dinucleotide binding"/>
    <property type="evidence" value="ECO:0007669"/>
    <property type="project" value="InterPro"/>
</dbReference>
<name>H8MZF2_CORCM</name>
<keyword evidence="4 5" id="KW-0274">FAD</keyword>
<dbReference type="InterPro" id="IPR036250">
    <property type="entry name" value="AcylCo_DH-like_C"/>
</dbReference>
<dbReference type="InterPro" id="IPR037069">
    <property type="entry name" value="AcylCoA_DH/ox_N_sf"/>
</dbReference>
<dbReference type="STRING" id="1144275.COCOR_06788"/>
<feature type="domain" description="Acyl-CoA oxidase/dehydrogenase middle" evidence="7">
    <location>
        <begin position="109"/>
        <end position="195"/>
    </location>
</feature>
<dbReference type="PIRSF" id="PIRSF016578">
    <property type="entry name" value="HsaA"/>
    <property type="match status" value="1"/>
</dbReference>
<gene>
    <name evidence="8" type="primary">fadE25a</name>
    <name evidence="8" type="ordered locus">COCOR_06788</name>
</gene>
<comment type="cofactor">
    <cofactor evidence="1 5">
        <name>FAD</name>
        <dbReference type="ChEBI" id="CHEBI:57692"/>
    </cofactor>
</comment>
<dbReference type="Gene3D" id="1.20.140.10">
    <property type="entry name" value="Butyryl-CoA Dehydrogenase, subunit A, domain 3"/>
    <property type="match status" value="1"/>
</dbReference>
<evidence type="ECO:0000259" key="7">
    <source>
        <dbReference type="Pfam" id="PF02770"/>
    </source>
</evidence>
<reference evidence="8 9" key="1">
    <citation type="journal article" date="2012" name="J. Bacteriol.">
        <title>Complete Genome Sequence of the Fruiting Myxobacterium Corallococcus coralloides DSM 2259.</title>
        <authorList>
            <person name="Huntley S."/>
            <person name="Zhang Y."/>
            <person name="Treuner-Lange A."/>
            <person name="Kneip S."/>
            <person name="Sensen C.W."/>
            <person name="Sogaard-Andersen L."/>
        </authorList>
    </citation>
    <scope>NUCLEOTIDE SEQUENCE [LARGE SCALE GENOMIC DNA]</scope>
    <source>
        <strain evidence="9">ATCC 25202 / DSM 2259 / NBRC 100086 / M2</strain>
    </source>
</reference>
<dbReference type="Proteomes" id="UP000007587">
    <property type="component" value="Chromosome"/>
</dbReference>
<dbReference type="PANTHER" id="PTHR43884">
    <property type="entry name" value="ACYL-COA DEHYDROGENASE"/>
    <property type="match status" value="1"/>
</dbReference>
<reference evidence="9" key="2">
    <citation type="submission" date="2012-03" db="EMBL/GenBank/DDBJ databases">
        <title>Genome sequence of the fruiting myxobacterium Corallococcus coralloides DSM 2259.</title>
        <authorList>
            <person name="Huntley S."/>
            <person name="Zhang Y."/>
            <person name="Treuner-Lange A."/>
            <person name="Sensen C.W."/>
            <person name="Sogaard-Andersen L."/>
        </authorList>
    </citation>
    <scope>NUCLEOTIDE SEQUENCE [LARGE SCALE GENOMIC DNA]</scope>
    <source>
        <strain evidence="9">ATCC 25202 / DSM 2259 / NBRC 100086 / M2</strain>
    </source>
</reference>
<evidence type="ECO:0000256" key="4">
    <source>
        <dbReference type="ARBA" id="ARBA00022827"/>
    </source>
</evidence>
<dbReference type="InterPro" id="IPR046373">
    <property type="entry name" value="Acyl-CoA_Oxase/DH_mid-dom_sf"/>
</dbReference>
<dbReference type="CDD" id="cd00567">
    <property type="entry name" value="ACAD"/>
    <property type="match status" value="1"/>
</dbReference>
<dbReference type="eggNOG" id="COG1960">
    <property type="taxonomic scope" value="Bacteria"/>
</dbReference>
<evidence type="ECO:0000256" key="5">
    <source>
        <dbReference type="RuleBase" id="RU362125"/>
    </source>
</evidence>
<dbReference type="Pfam" id="PF00441">
    <property type="entry name" value="Acyl-CoA_dh_1"/>
    <property type="match status" value="1"/>
</dbReference>
<evidence type="ECO:0000313" key="9">
    <source>
        <dbReference type="Proteomes" id="UP000007587"/>
    </source>
</evidence>
<evidence type="ECO:0000259" key="6">
    <source>
        <dbReference type="Pfam" id="PF00441"/>
    </source>
</evidence>
<dbReference type="Pfam" id="PF02770">
    <property type="entry name" value="Acyl-CoA_dh_M"/>
    <property type="match status" value="1"/>
</dbReference>
<sequence>MSDADCLAEAERIQQLLAEHAARHDRETSLPDEGFEAMAQSPLNTALLEGVSWLAFGRIVSILSRGSASFGTLWLMHQGSGLAFLALPEPALVASFNDRFRQGAWFGNALSEPTSGNMFLMPHQEARRAEGGWRLSGAKRFVSGSERAGYLLTNAVCDGQPAFFLIDKDDSIRVEDVWDTLGMRATRSQLLHFQDTLLPESRRLRLDPSQPNPIALGLPWISIGIAEAALAFAISYARERKLPPENRAIAEMQWVRFSVAEMSLRLEAARALAMRAAIATDQREPDFPVLQMQAKVVANEAAVAITTAAMELAGGSGYMRSHPIERYLRDAMSGPLMAWSPAVIRDFLGKALLGLPQEEAEAGGSREHRATTG</sequence>
<keyword evidence="3 5" id="KW-0285">Flavoprotein</keyword>
<dbReference type="GO" id="GO:0003995">
    <property type="term" value="F:acyl-CoA dehydrogenase activity"/>
    <property type="evidence" value="ECO:0007669"/>
    <property type="project" value="TreeGrafter"/>
</dbReference>
<evidence type="ECO:0000313" key="8">
    <source>
        <dbReference type="EMBL" id="AFE08739.1"/>
    </source>
</evidence>
<dbReference type="KEGG" id="ccx:COCOR_06788"/>
<dbReference type="RefSeq" id="WP_014399574.1">
    <property type="nucleotide sequence ID" value="NC_017030.1"/>
</dbReference>
<dbReference type="AlphaFoldDB" id="H8MZF2"/>
<dbReference type="InParanoid" id="H8MZF2"/>
<keyword evidence="5" id="KW-0560">Oxidoreductase</keyword>
<dbReference type="Gene3D" id="2.40.110.10">
    <property type="entry name" value="Butyryl-CoA Dehydrogenase, subunit A, domain 2"/>
    <property type="match status" value="1"/>
</dbReference>